<dbReference type="PANTHER" id="PTHR11659">
    <property type="entry name" value="GLUTAMYL-TRNA GLN AMIDOTRANSFERASE SUBUNIT B MITOCHONDRIAL AND PROKARYOTIC PET112-RELATED"/>
    <property type="match status" value="1"/>
</dbReference>
<dbReference type="NCBIfam" id="TIGR00133">
    <property type="entry name" value="gatB"/>
    <property type="match status" value="1"/>
</dbReference>
<evidence type="ECO:0000256" key="6">
    <source>
        <dbReference type="ARBA" id="ARBA00022917"/>
    </source>
</evidence>
<dbReference type="AlphaFoldDB" id="A0A1F8HVQ9"/>
<dbReference type="NCBIfam" id="NF004012">
    <property type="entry name" value="PRK05477.1-2"/>
    <property type="match status" value="1"/>
</dbReference>
<evidence type="ECO:0000256" key="8">
    <source>
        <dbReference type="ARBA" id="ARBA00047380"/>
    </source>
</evidence>
<dbReference type="FunFam" id="1.10.10.410:FF:000001">
    <property type="entry name" value="Aspartyl/glutamyl-tRNA(Asn/Gln) amidotransferase subunit B"/>
    <property type="match status" value="1"/>
</dbReference>
<dbReference type="InterPro" id="IPR017959">
    <property type="entry name" value="Asn/Gln-tRNA_amidoTrfase_suB/E"/>
</dbReference>
<dbReference type="InterPro" id="IPR023168">
    <property type="entry name" value="GatB_Yqey_C_2"/>
</dbReference>
<comment type="caution">
    <text evidence="12">The sequence shown here is derived from an EMBL/GenBank/DDBJ whole genome shotgun (WGS) entry which is preliminary data.</text>
</comment>
<dbReference type="InterPro" id="IPR017958">
    <property type="entry name" value="Gln-tRNA_amidoTrfase_suB_CS"/>
</dbReference>
<dbReference type="SMART" id="SM00845">
    <property type="entry name" value="GatB_Yqey"/>
    <property type="match status" value="1"/>
</dbReference>
<evidence type="ECO:0000256" key="5">
    <source>
        <dbReference type="ARBA" id="ARBA00022840"/>
    </source>
</evidence>
<dbReference type="NCBIfam" id="NF004014">
    <property type="entry name" value="PRK05477.1-4"/>
    <property type="match status" value="1"/>
</dbReference>
<evidence type="ECO:0000256" key="9">
    <source>
        <dbReference type="ARBA" id="ARBA00047913"/>
    </source>
</evidence>
<evidence type="ECO:0000259" key="11">
    <source>
        <dbReference type="SMART" id="SM00845"/>
    </source>
</evidence>
<evidence type="ECO:0000256" key="3">
    <source>
        <dbReference type="ARBA" id="ARBA00022598"/>
    </source>
</evidence>
<comment type="similarity">
    <text evidence="1 10">Belongs to the GatB/GatE family. GatB subfamily.</text>
</comment>
<dbReference type="Gene3D" id="1.10.10.410">
    <property type="match status" value="1"/>
</dbReference>
<keyword evidence="6 10" id="KW-0648">Protein biosynthesis</keyword>
<evidence type="ECO:0000256" key="2">
    <source>
        <dbReference type="ARBA" id="ARBA00011123"/>
    </source>
</evidence>
<evidence type="ECO:0000256" key="10">
    <source>
        <dbReference type="HAMAP-Rule" id="MF_00121"/>
    </source>
</evidence>
<dbReference type="InterPro" id="IPR003789">
    <property type="entry name" value="Asn/Gln_tRNA_amidoTrase-B-like"/>
</dbReference>
<dbReference type="SUPFAM" id="SSF89095">
    <property type="entry name" value="GatB/YqeY motif"/>
    <property type="match status" value="1"/>
</dbReference>
<evidence type="ECO:0000313" key="12">
    <source>
        <dbReference type="EMBL" id="OGN41218.1"/>
    </source>
</evidence>
<dbReference type="InterPro" id="IPR006075">
    <property type="entry name" value="Asn/Gln-tRNA_Trfase_suB/E_cat"/>
</dbReference>
<feature type="domain" description="Asn/Gln amidotransferase" evidence="11">
    <location>
        <begin position="331"/>
        <end position="508"/>
    </location>
</feature>
<dbReference type="Pfam" id="PF02934">
    <property type="entry name" value="GatB_N"/>
    <property type="match status" value="1"/>
</dbReference>
<dbReference type="InterPro" id="IPR014746">
    <property type="entry name" value="Gln_synth/guanido_kin_cat_dom"/>
</dbReference>
<dbReference type="GO" id="GO:0050567">
    <property type="term" value="F:glutaminyl-tRNA synthase (glutamine-hydrolyzing) activity"/>
    <property type="evidence" value="ECO:0007669"/>
    <property type="project" value="UniProtKB-UniRule"/>
</dbReference>
<dbReference type="SUPFAM" id="SSF55931">
    <property type="entry name" value="Glutamine synthetase/guanido kinase"/>
    <property type="match status" value="1"/>
</dbReference>
<accession>A0A1F8HVQ9</accession>
<name>A0A1F8HVQ9_9BACT</name>
<dbReference type="GO" id="GO:0006412">
    <property type="term" value="P:translation"/>
    <property type="evidence" value="ECO:0007669"/>
    <property type="project" value="UniProtKB-UniRule"/>
</dbReference>
<keyword evidence="5 10" id="KW-0067">ATP-binding</keyword>
<evidence type="ECO:0000256" key="7">
    <source>
        <dbReference type="ARBA" id="ARBA00024799"/>
    </source>
</evidence>
<dbReference type="GO" id="GO:0050566">
    <property type="term" value="F:asparaginyl-tRNA synthase (glutamine-hydrolyzing) activity"/>
    <property type="evidence" value="ECO:0007669"/>
    <property type="project" value="RHEA"/>
</dbReference>
<organism evidence="12 13">
    <name type="scientific">Candidatus Yanofskybacteria bacterium RIFOXYD1_FULL_42_10</name>
    <dbReference type="NCBI Taxonomy" id="1802718"/>
    <lineage>
        <taxon>Bacteria</taxon>
        <taxon>Candidatus Yanofskyibacteriota</taxon>
    </lineage>
</organism>
<dbReference type="PROSITE" id="PS01234">
    <property type="entry name" value="GATB"/>
    <property type="match status" value="1"/>
</dbReference>
<proteinExistence type="inferred from homology"/>
<dbReference type="EMBL" id="MGLG01000024">
    <property type="protein sequence ID" value="OGN41218.1"/>
    <property type="molecule type" value="Genomic_DNA"/>
</dbReference>
<comment type="function">
    <text evidence="7 10">Allows the formation of correctly charged Asn-tRNA(Asn) or Gln-tRNA(Gln) through the transamidation of misacylated Asp-tRNA(Asn) or Glu-tRNA(Gln) in organisms which lack either or both of asparaginyl-tRNA or glutaminyl-tRNA synthetases. The reaction takes place in the presence of glutamine and ATP through an activated phospho-Asp-tRNA(Asn) or phospho-Glu-tRNA(Gln).</text>
</comment>
<gene>
    <name evidence="10" type="primary">gatB</name>
    <name evidence="12" type="ORF">A2606_02425</name>
</gene>
<protein>
    <recommendedName>
        <fullName evidence="10">Aspartyl/glutamyl-tRNA(Asn/Gln) amidotransferase subunit B</fullName>
        <shortName evidence="10">Asp/Glu-ADT subunit B</shortName>
        <ecNumber evidence="10">6.3.5.-</ecNumber>
    </recommendedName>
</protein>
<dbReference type="InterPro" id="IPR004413">
    <property type="entry name" value="GatB"/>
</dbReference>
<evidence type="ECO:0000313" key="13">
    <source>
        <dbReference type="Proteomes" id="UP000178043"/>
    </source>
</evidence>
<comment type="catalytic activity">
    <reaction evidence="8 10">
        <text>L-aspartyl-tRNA(Asn) + L-glutamine + ATP + H2O = L-asparaginyl-tRNA(Asn) + L-glutamate + ADP + phosphate + 2 H(+)</text>
        <dbReference type="Rhea" id="RHEA:14513"/>
        <dbReference type="Rhea" id="RHEA-COMP:9674"/>
        <dbReference type="Rhea" id="RHEA-COMP:9677"/>
        <dbReference type="ChEBI" id="CHEBI:15377"/>
        <dbReference type="ChEBI" id="CHEBI:15378"/>
        <dbReference type="ChEBI" id="CHEBI:29985"/>
        <dbReference type="ChEBI" id="CHEBI:30616"/>
        <dbReference type="ChEBI" id="CHEBI:43474"/>
        <dbReference type="ChEBI" id="CHEBI:58359"/>
        <dbReference type="ChEBI" id="CHEBI:78515"/>
        <dbReference type="ChEBI" id="CHEBI:78516"/>
        <dbReference type="ChEBI" id="CHEBI:456216"/>
    </reaction>
</comment>
<dbReference type="Proteomes" id="UP000178043">
    <property type="component" value="Unassembled WGS sequence"/>
</dbReference>
<comment type="subunit">
    <text evidence="2 10">Heterotrimer of A, B and C subunits.</text>
</comment>
<dbReference type="Pfam" id="PF02637">
    <property type="entry name" value="GatB_Yqey"/>
    <property type="match status" value="1"/>
</dbReference>
<dbReference type="HAMAP" id="MF_00121">
    <property type="entry name" value="GatB"/>
    <property type="match status" value="1"/>
</dbReference>
<dbReference type="GO" id="GO:0005524">
    <property type="term" value="F:ATP binding"/>
    <property type="evidence" value="ECO:0007669"/>
    <property type="project" value="UniProtKB-KW"/>
</dbReference>
<evidence type="ECO:0000256" key="4">
    <source>
        <dbReference type="ARBA" id="ARBA00022741"/>
    </source>
</evidence>
<evidence type="ECO:0000256" key="1">
    <source>
        <dbReference type="ARBA" id="ARBA00005306"/>
    </source>
</evidence>
<reference evidence="12 13" key="1">
    <citation type="journal article" date="2016" name="Nat. Commun.">
        <title>Thousands of microbial genomes shed light on interconnected biogeochemical processes in an aquifer system.</title>
        <authorList>
            <person name="Anantharaman K."/>
            <person name="Brown C.T."/>
            <person name="Hug L.A."/>
            <person name="Sharon I."/>
            <person name="Castelle C.J."/>
            <person name="Probst A.J."/>
            <person name="Thomas B.C."/>
            <person name="Singh A."/>
            <person name="Wilkins M.J."/>
            <person name="Karaoz U."/>
            <person name="Brodie E.L."/>
            <person name="Williams K.H."/>
            <person name="Hubbard S.S."/>
            <person name="Banfield J.F."/>
        </authorList>
    </citation>
    <scope>NUCLEOTIDE SEQUENCE [LARGE SCALE GENOMIC DNA]</scope>
</reference>
<dbReference type="EC" id="6.3.5.-" evidence="10"/>
<comment type="catalytic activity">
    <reaction evidence="9 10">
        <text>L-glutamyl-tRNA(Gln) + L-glutamine + ATP + H2O = L-glutaminyl-tRNA(Gln) + L-glutamate + ADP + phosphate + H(+)</text>
        <dbReference type="Rhea" id="RHEA:17521"/>
        <dbReference type="Rhea" id="RHEA-COMP:9681"/>
        <dbReference type="Rhea" id="RHEA-COMP:9684"/>
        <dbReference type="ChEBI" id="CHEBI:15377"/>
        <dbReference type="ChEBI" id="CHEBI:15378"/>
        <dbReference type="ChEBI" id="CHEBI:29985"/>
        <dbReference type="ChEBI" id="CHEBI:30616"/>
        <dbReference type="ChEBI" id="CHEBI:43474"/>
        <dbReference type="ChEBI" id="CHEBI:58359"/>
        <dbReference type="ChEBI" id="CHEBI:78520"/>
        <dbReference type="ChEBI" id="CHEBI:78521"/>
        <dbReference type="ChEBI" id="CHEBI:456216"/>
    </reaction>
</comment>
<dbReference type="InterPro" id="IPR018027">
    <property type="entry name" value="Asn/Gln_amidotransferase"/>
</dbReference>
<keyword evidence="3 10" id="KW-0436">Ligase</keyword>
<keyword evidence="4 10" id="KW-0547">Nucleotide-binding</keyword>
<sequence length="510" mass="58159">MENNYKYKPIIGLEIHAELNTKTKMFCDSINDPNEKHPNFNICPICISHPGTLPVINREAVEKVILAGLAMNCSIAEDSFFERKNYFYPDLPKGYQISQYQKPFCEKGQLALKGGKKINITRIHLEEDAGRLYHLPGKDYSLVDFNRAGVPLMELVTEPDFESGKEVKEFAEELQLILKYAGISDANMEKGQMRVEVNISLRDKQQETNNKYGTKVEIKNLNSIKTAMDAVDYEIKRQTKLLEASEKVKQETRGWDETKKATFSQRSKEEAHDYRYFPEPDLPPLKYDKTQIELIKAKLPELPQQRRERFKKYGLPDANIEIFTVAKHLGDYYEHVASELDAAAMDYHKKKGLRGDEPTEPHILSMKLHSLAANYIITEFPALLNMDSTKELDDIEGIKISPEAFAELMVLIFHKELSSTGAKAVLKEMAQTGLHPEQIMREKDMGQISNEGELETAIDEVIGENKQAVEDFKRGKEASLKFLIGKVMVKTKGRANPQIVEQLLKNKLGE</sequence>